<dbReference type="Proteomes" id="UP001596106">
    <property type="component" value="Unassembled WGS sequence"/>
</dbReference>
<keyword evidence="3" id="KW-0731">Sigma factor</keyword>
<proteinExistence type="inferred from homology"/>
<accession>A0ABW0ICM5</accession>
<dbReference type="PANTHER" id="PTHR43133:SF46">
    <property type="entry name" value="RNA POLYMERASE SIGMA-70 FACTOR ECF SUBFAMILY"/>
    <property type="match status" value="1"/>
</dbReference>
<dbReference type="InterPro" id="IPR039425">
    <property type="entry name" value="RNA_pol_sigma-70-like"/>
</dbReference>
<dbReference type="CDD" id="cd06171">
    <property type="entry name" value="Sigma70_r4"/>
    <property type="match status" value="1"/>
</dbReference>
<dbReference type="Pfam" id="PF08281">
    <property type="entry name" value="Sigma70_r4_2"/>
    <property type="match status" value="1"/>
</dbReference>
<keyword evidence="4" id="KW-0804">Transcription</keyword>
<comment type="similarity">
    <text evidence="1">Belongs to the sigma-70 factor family. ECF subfamily.</text>
</comment>
<comment type="caution">
    <text evidence="7">The sequence shown here is derived from an EMBL/GenBank/DDBJ whole genome shotgun (WGS) entry which is preliminary data.</text>
</comment>
<dbReference type="SUPFAM" id="SSF88946">
    <property type="entry name" value="Sigma2 domain of RNA polymerase sigma factors"/>
    <property type="match status" value="1"/>
</dbReference>
<dbReference type="InterPro" id="IPR014284">
    <property type="entry name" value="RNA_pol_sigma-70_dom"/>
</dbReference>
<organism evidence="7 8">
    <name type="scientific">Larkinella bovis</name>
    <dbReference type="NCBI Taxonomy" id="683041"/>
    <lineage>
        <taxon>Bacteria</taxon>
        <taxon>Pseudomonadati</taxon>
        <taxon>Bacteroidota</taxon>
        <taxon>Cytophagia</taxon>
        <taxon>Cytophagales</taxon>
        <taxon>Spirosomataceae</taxon>
        <taxon>Larkinella</taxon>
    </lineage>
</organism>
<evidence type="ECO:0000256" key="1">
    <source>
        <dbReference type="ARBA" id="ARBA00010641"/>
    </source>
</evidence>
<dbReference type="Pfam" id="PF04542">
    <property type="entry name" value="Sigma70_r2"/>
    <property type="match status" value="1"/>
</dbReference>
<dbReference type="NCBIfam" id="TIGR02985">
    <property type="entry name" value="Sig70_bacteroi1"/>
    <property type="match status" value="1"/>
</dbReference>
<dbReference type="Gene3D" id="1.10.1740.10">
    <property type="match status" value="1"/>
</dbReference>
<feature type="domain" description="RNA polymerase sigma factor 70 region 4 type 2" evidence="6">
    <location>
        <begin position="151"/>
        <end position="202"/>
    </location>
</feature>
<evidence type="ECO:0000256" key="2">
    <source>
        <dbReference type="ARBA" id="ARBA00023015"/>
    </source>
</evidence>
<evidence type="ECO:0000313" key="8">
    <source>
        <dbReference type="Proteomes" id="UP001596106"/>
    </source>
</evidence>
<evidence type="ECO:0000256" key="3">
    <source>
        <dbReference type="ARBA" id="ARBA00023082"/>
    </source>
</evidence>
<reference evidence="8" key="1">
    <citation type="journal article" date="2019" name="Int. J. Syst. Evol. Microbiol.">
        <title>The Global Catalogue of Microorganisms (GCM) 10K type strain sequencing project: providing services to taxonomists for standard genome sequencing and annotation.</title>
        <authorList>
            <consortium name="The Broad Institute Genomics Platform"/>
            <consortium name="The Broad Institute Genome Sequencing Center for Infectious Disease"/>
            <person name="Wu L."/>
            <person name="Ma J."/>
        </authorList>
    </citation>
    <scope>NUCLEOTIDE SEQUENCE [LARGE SCALE GENOMIC DNA]</scope>
    <source>
        <strain evidence="8">CCUG 55250</strain>
    </source>
</reference>
<dbReference type="InterPro" id="IPR007627">
    <property type="entry name" value="RNA_pol_sigma70_r2"/>
</dbReference>
<name>A0ABW0ICM5_9BACT</name>
<dbReference type="PANTHER" id="PTHR43133">
    <property type="entry name" value="RNA POLYMERASE ECF-TYPE SIGMA FACTO"/>
    <property type="match status" value="1"/>
</dbReference>
<dbReference type="InterPro" id="IPR014327">
    <property type="entry name" value="RNA_pol_sigma70_bacteroid"/>
</dbReference>
<evidence type="ECO:0000259" key="5">
    <source>
        <dbReference type="Pfam" id="PF04542"/>
    </source>
</evidence>
<evidence type="ECO:0000256" key="4">
    <source>
        <dbReference type="ARBA" id="ARBA00023163"/>
    </source>
</evidence>
<dbReference type="EMBL" id="JBHSMA010000005">
    <property type="protein sequence ID" value="MFC5411176.1"/>
    <property type="molecule type" value="Genomic_DNA"/>
</dbReference>
<gene>
    <name evidence="7" type="ORF">ACFPMF_17780</name>
</gene>
<dbReference type="RefSeq" id="WP_379847752.1">
    <property type="nucleotide sequence ID" value="NZ_JBHSMA010000005.1"/>
</dbReference>
<feature type="domain" description="RNA polymerase sigma-70 region 2" evidence="5">
    <location>
        <begin position="52"/>
        <end position="117"/>
    </location>
</feature>
<dbReference type="InterPro" id="IPR013249">
    <property type="entry name" value="RNA_pol_sigma70_r4_t2"/>
</dbReference>
<dbReference type="InterPro" id="IPR013324">
    <property type="entry name" value="RNA_pol_sigma_r3/r4-like"/>
</dbReference>
<evidence type="ECO:0000259" key="6">
    <source>
        <dbReference type="Pfam" id="PF08281"/>
    </source>
</evidence>
<evidence type="ECO:0000313" key="7">
    <source>
        <dbReference type="EMBL" id="MFC5411176.1"/>
    </source>
</evidence>
<protein>
    <submittedName>
        <fullName evidence="7">RNA polymerase sigma-70 factor</fullName>
    </submittedName>
</protein>
<dbReference type="InterPro" id="IPR013325">
    <property type="entry name" value="RNA_pol_sigma_r2"/>
</dbReference>
<keyword evidence="2" id="KW-0805">Transcription regulation</keyword>
<dbReference type="SUPFAM" id="SSF88659">
    <property type="entry name" value="Sigma3 and sigma4 domains of RNA polymerase sigma factors"/>
    <property type="match status" value="1"/>
</dbReference>
<dbReference type="Gene3D" id="1.10.10.10">
    <property type="entry name" value="Winged helix-like DNA-binding domain superfamily/Winged helix DNA-binding domain"/>
    <property type="match status" value="1"/>
</dbReference>
<dbReference type="InterPro" id="IPR036388">
    <property type="entry name" value="WH-like_DNA-bd_sf"/>
</dbReference>
<keyword evidence="8" id="KW-1185">Reference proteome</keyword>
<sequence length="223" mass="26273">MTNSIHRYPLPLTDRPVLHAEPEESATPTVYDSETFLRKTFESEPRKGFELLFRQYYTPLCSHAVRFVYSKQIAEDLVSEVFYQFYRTEAFRKVHSSYISYLFTAVRNEAYTYLRKEFGKTDSLDNTTETLLTNPHLQPDAEVHFNNLFLAVNDAIGQLPTQCRRVFLLSRFENKKYDEIAQELQISARTVEVHMSKALRHLRQSLRGEWQLLLVMLSFFLPN</sequence>
<dbReference type="NCBIfam" id="TIGR02937">
    <property type="entry name" value="sigma70-ECF"/>
    <property type="match status" value="1"/>
</dbReference>